<evidence type="ECO:0000256" key="1">
    <source>
        <dbReference type="SAM" id="MobiDB-lite"/>
    </source>
</evidence>
<dbReference type="Proteomes" id="UP000516437">
    <property type="component" value="Chromosome 8"/>
</dbReference>
<feature type="compositionally biased region" description="Basic and acidic residues" evidence="1">
    <location>
        <begin position="27"/>
        <end position="54"/>
    </location>
</feature>
<organism evidence="2 3">
    <name type="scientific">Morella rubra</name>
    <name type="common">Chinese bayberry</name>
    <dbReference type="NCBI Taxonomy" id="262757"/>
    <lineage>
        <taxon>Eukaryota</taxon>
        <taxon>Viridiplantae</taxon>
        <taxon>Streptophyta</taxon>
        <taxon>Embryophyta</taxon>
        <taxon>Tracheophyta</taxon>
        <taxon>Spermatophyta</taxon>
        <taxon>Magnoliopsida</taxon>
        <taxon>eudicotyledons</taxon>
        <taxon>Gunneridae</taxon>
        <taxon>Pentapetalae</taxon>
        <taxon>rosids</taxon>
        <taxon>fabids</taxon>
        <taxon>Fagales</taxon>
        <taxon>Myricaceae</taxon>
        <taxon>Morella</taxon>
    </lineage>
</organism>
<dbReference type="PANTHER" id="PTHR36749">
    <property type="entry name" value="F7O18.3 PROTEIN"/>
    <property type="match status" value="1"/>
</dbReference>
<gene>
    <name evidence="2" type="ORF">CJ030_MR8G006232</name>
</gene>
<proteinExistence type="predicted"/>
<dbReference type="AlphaFoldDB" id="A0A6A1UQ94"/>
<accession>A0A6A1UQ94</accession>
<sequence>MLLVLSKFSKTAGRIKEAIANLPVATEHDDRDEAAALKDESELREKGGQIKRDASFVSPAEENEEEESDPFGLDAFMSSSVKKGGKTKKEKDAATMVKEEVEENKRFIKSQREALITCLEIAAWRYKTPWCQTVIDILVKHAFDNVSRFTSRQRDAIEKLWASIREQLSRRKQGKSVTGKLDVNGFEWLQQKYASEKISIRHSVGGSGDRRAQQWLG</sequence>
<comment type="caution">
    <text evidence="2">The sequence shown here is derived from an EMBL/GenBank/DDBJ whole genome shotgun (WGS) entry which is preliminary data.</text>
</comment>
<feature type="region of interest" description="Disordered" evidence="1">
    <location>
        <begin position="27"/>
        <end position="78"/>
    </location>
</feature>
<evidence type="ECO:0000313" key="2">
    <source>
        <dbReference type="EMBL" id="KAB1202482.1"/>
    </source>
</evidence>
<dbReference type="PANTHER" id="PTHR36749:SF1">
    <property type="entry name" value="F7O18.3 PROTEIN"/>
    <property type="match status" value="1"/>
</dbReference>
<protein>
    <submittedName>
        <fullName evidence="2">Uncharacterized protein</fullName>
    </submittedName>
</protein>
<reference evidence="2 3" key="1">
    <citation type="journal article" date="2019" name="Plant Biotechnol. J.">
        <title>The red bayberry genome and genetic basis of sex determination.</title>
        <authorList>
            <person name="Jia H.M."/>
            <person name="Jia H.J."/>
            <person name="Cai Q.L."/>
            <person name="Wang Y."/>
            <person name="Zhao H.B."/>
            <person name="Yang W.F."/>
            <person name="Wang G.Y."/>
            <person name="Li Y.H."/>
            <person name="Zhan D.L."/>
            <person name="Shen Y.T."/>
            <person name="Niu Q.F."/>
            <person name="Chang L."/>
            <person name="Qiu J."/>
            <person name="Zhao L."/>
            <person name="Xie H.B."/>
            <person name="Fu W.Y."/>
            <person name="Jin J."/>
            <person name="Li X.W."/>
            <person name="Jiao Y."/>
            <person name="Zhou C.C."/>
            <person name="Tu T."/>
            <person name="Chai C.Y."/>
            <person name="Gao J.L."/>
            <person name="Fan L.J."/>
            <person name="van de Weg E."/>
            <person name="Wang J.Y."/>
            <person name="Gao Z.S."/>
        </authorList>
    </citation>
    <scope>NUCLEOTIDE SEQUENCE [LARGE SCALE GENOMIC DNA]</scope>
    <source>
        <tissue evidence="2">Leaves</tissue>
    </source>
</reference>
<keyword evidence="3" id="KW-1185">Reference proteome</keyword>
<evidence type="ECO:0000313" key="3">
    <source>
        <dbReference type="Proteomes" id="UP000516437"/>
    </source>
</evidence>
<name>A0A6A1UQ94_9ROSI</name>
<dbReference type="OrthoDB" id="64928at2759"/>
<dbReference type="EMBL" id="RXIC02000026">
    <property type="protein sequence ID" value="KAB1202482.1"/>
    <property type="molecule type" value="Genomic_DNA"/>
</dbReference>